<keyword evidence="18" id="KW-0325">Glycoprotein</keyword>
<organism evidence="26 27">
    <name type="scientific">Anguilla anguilla</name>
    <name type="common">European freshwater eel</name>
    <name type="synonym">Muraena anguilla</name>
    <dbReference type="NCBI Taxonomy" id="7936"/>
    <lineage>
        <taxon>Eukaryota</taxon>
        <taxon>Metazoa</taxon>
        <taxon>Chordata</taxon>
        <taxon>Craniata</taxon>
        <taxon>Vertebrata</taxon>
        <taxon>Euteleostomi</taxon>
        <taxon>Actinopterygii</taxon>
        <taxon>Neopterygii</taxon>
        <taxon>Teleostei</taxon>
        <taxon>Anguilliformes</taxon>
        <taxon>Anguillidae</taxon>
        <taxon>Anguilla</taxon>
    </lineage>
</organism>
<gene>
    <name evidence="26" type="ORF">ANANG_G00310160</name>
</gene>
<feature type="compositionally biased region" description="Acidic residues" evidence="24">
    <location>
        <begin position="137"/>
        <end position="146"/>
    </location>
</feature>
<comment type="subcellular location">
    <subcellularLocation>
        <location evidence="2">Cell membrane</location>
        <topology evidence="2">Single-pass type I membrane protein</topology>
    </subcellularLocation>
    <subcellularLocation>
        <location evidence="3">Cell projection</location>
        <location evidence="3">Filopodium</location>
    </subcellularLocation>
    <subcellularLocation>
        <location evidence="4">Cell projection</location>
        <location evidence="4">Lamellipodium</location>
    </subcellularLocation>
    <subcellularLocation>
        <location evidence="1">Cytoplasm</location>
        <location evidence="1">Cytoskeleton</location>
    </subcellularLocation>
    <subcellularLocation>
        <location evidence="5">Secreted</location>
    </subcellularLocation>
</comment>
<dbReference type="InterPro" id="IPR009079">
    <property type="entry name" value="4_helix_cytokine-like_core"/>
</dbReference>
<evidence type="ECO:0000313" key="27">
    <source>
        <dbReference type="Proteomes" id="UP001044222"/>
    </source>
</evidence>
<comment type="similarity">
    <text evidence="6">Belongs to the SCF family.</text>
</comment>
<dbReference type="AlphaFoldDB" id="A0A9D3RH96"/>
<dbReference type="GO" id="GO:0008284">
    <property type="term" value="P:positive regulation of cell population proliferation"/>
    <property type="evidence" value="ECO:0007669"/>
    <property type="project" value="TreeGrafter"/>
</dbReference>
<evidence type="ECO:0000256" key="23">
    <source>
        <dbReference type="ARBA" id="ARBA00033123"/>
    </source>
</evidence>
<evidence type="ECO:0000256" key="12">
    <source>
        <dbReference type="ARBA" id="ARBA00022729"/>
    </source>
</evidence>
<evidence type="ECO:0000256" key="8">
    <source>
        <dbReference type="ARBA" id="ARBA00022475"/>
    </source>
</evidence>
<keyword evidence="15" id="KW-0339">Growth factor</keyword>
<dbReference type="PANTHER" id="PTHR11574:SF0">
    <property type="entry name" value="KIT LIGAND"/>
    <property type="match status" value="1"/>
</dbReference>
<keyword evidence="12" id="KW-0732">Signal</keyword>
<dbReference type="GO" id="GO:0005886">
    <property type="term" value="C:plasma membrane"/>
    <property type="evidence" value="ECO:0007669"/>
    <property type="project" value="UniProtKB-SubCell"/>
</dbReference>
<dbReference type="InterPro" id="IPR003452">
    <property type="entry name" value="SCF"/>
</dbReference>
<accession>A0A9D3RH96</accession>
<evidence type="ECO:0000256" key="20">
    <source>
        <dbReference type="ARBA" id="ARBA00023273"/>
    </source>
</evidence>
<evidence type="ECO:0000313" key="26">
    <source>
        <dbReference type="EMBL" id="KAG5830396.1"/>
    </source>
</evidence>
<keyword evidence="20" id="KW-0966">Cell projection</keyword>
<evidence type="ECO:0000256" key="5">
    <source>
        <dbReference type="ARBA" id="ARBA00004613"/>
    </source>
</evidence>
<sequence length="263" mass="29796">MFSVCSAFSDLDNSLCLSYSKIYVHSSQRIDDEERISLLKQNIPKNYKIPVRFVPRNTSGMCWVELNTFPLEESLKALAKTFGNVSSNRINISTFFYRLQNETTMEDFKCHYRREEWPTEDFFDYVRDFLSVAESKEEGEEGEECESAPCATTAPAAPTQLPTEGPSTTSPVKVADCLPASDCQTRVERQYLPEDAQKSLLSLFLVSVAANICLLIWMVRGRRRRGPERNAESGRLFLAAEENRPPSNHGTSEKNRLNAVNAI</sequence>
<keyword evidence="10" id="KW-0964">Secreted</keyword>
<evidence type="ECO:0000256" key="17">
    <source>
        <dbReference type="ARBA" id="ARBA00023157"/>
    </source>
</evidence>
<dbReference type="GO" id="GO:0005125">
    <property type="term" value="F:cytokine activity"/>
    <property type="evidence" value="ECO:0007669"/>
    <property type="project" value="TreeGrafter"/>
</dbReference>
<keyword evidence="14 25" id="KW-1133">Transmembrane helix</keyword>
<dbReference type="Proteomes" id="UP001044222">
    <property type="component" value="Chromosome 19"/>
</dbReference>
<dbReference type="Gene3D" id="1.20.1250.10">
    <property type="match status" value="1"/>
</dbReference>
<keyword evidence="8" id="KW-1003">Cell membrane</keyword>
<keyword evidence="19" id="KW-0206">Cytoskeleton</keyword>
<evidence type="ECO:0000256" key="11">
    <source>
        <dbReference type="ARBA" id="ARBA00022692"/>
    </source>
</evidence>
<evidence type="ECO:0000256" key="21">
    <source>
        <dbReference type="ARBA" id="ARBA00030364"/>
    </source>
</evidence>
<keyword evidence="9" id="KW-0963">Cytoplasm</keyword>
<evidence type="ECO:0000256" key="2">
    <source>
        <dbReference type="ARBA" id="ARBA00004251"/>
    </source>
</evidence>
<evidence type="ECO:0000256" key="7">
    <source>
        <dbReference type="ARBA" id="ARBA00017304"/>
    </source>
</evidence>
<evidence type="ECO:0000256" key="13">
    <source>
        <dbReference type="ARBA" id="ARBA00022889"/>
    </source>
</evidence>
<evidence type="ECO:0000256" key="1">
    <source>
        <dbReference type="ARBA" id="ARBA00004245"/>
    </source>
</evidence>
<feature type="transmembrane region" description="Helical" evidence="25">
    <location>
        <begin position="200"/>
        <end position="219"/>
    </location>
</feature>
<evidence type="ECO:0000256" key="19">
    <source>
        <dbReference type="ARBA" id="ARBA00023212"/>
    </source>
</evidence>
<dbReference type="GO" id="GO:0030027">
    <property type="term" value="C:lamellipodium"/>
    <property type="evidence" value="ECO:0007669"/>
    <property type="project" value="UniProtKB-SubCell"/>
</dbReference>
<dbReference type="GO" id="GO:0005173">
    <property type="term" value="F:stem cell factor receptor binding"/>
    <property type="evidence" value="ECO:0007669"/>
    <property type="project" value="InterPro"/>
</dbReference>
<keyword evidence="13" id="KW-0130">Cell adhesion</keyword>
<evidence type="ECO:0000256" key="25">
    <source>
        <dbReference type="SAM" id="Phobius"/>
    </source>
</evidence>
<feature type="region of interest" description="Disordered" evidence="24">
    <location>
        <begin position="241"/>
        <end position="263"/>
    </location>
</feature>
<evidence type="ECO:0000256" key="14">
    <source>
        <dbReference type="ARBA" id="ARBA00022989"/>
    </source>
</evidence>
<evidence type="ECO:0000256" key="18">
    <source>
        <dbReference type="ARBA" id="ARBA00023180"/>
    </source>
</evidence>
<evidence type="ECO:0000256" key="16">
    <source>
        <dbReference type="ARBA" id="ARBA00023136"/>
    </source>
</evidence>
<keyword evidence="27" id="KW-1185">Reference proteome</keyword>
<dbReference type="GO" id="GO:0008083">
    <property type="term" value="F:growth factor activity"/>
    <property type="evidence" value="ECO:0007669"/>
    <property type="project" value="UniProtKB-KW"/>
</dbReference>
<dbReference type="Pfam" id="PF02404">
    <property type="entry name" value="SCF"/>
    <property type="match status" value="1"/>
</dbReference>
<evidence type="ECO:0000256" key="24">
    <source>
        <dbReference type="SAM" id="MobiDB-lite"/>
    </source>
</evidence>
<evidence type="ECO:0000256" key="10">
    <source>
        <dbReference type="ARBA" id="ARBA00022525"/>
    </source>
</evidence>
<dbReference type="EMBL" id="JAFIRN010000019">
    <property type="protein sequence ID" value="KAG5830396.1"/>
    <property type="molecule type" value="Genomic_DNA"/>
</dbReference>
<comment type="caution">
    <text evidence="26">The sequence shown here is derived from an EMBL/GenBank/DDBJ whole genome shotgun (WGS) entry which is preliminary data.</text>
</comment>
<keyword evidence="11 25" id="KW-0812">Transmembrane</keyword>
<dbReference type="SUPFAM" id="SSF47266">
    <property type="entry name" value="4-helical cytokines"/>
    <property type="match status" value="1"/>
</dbReference>
<evidence type="ECO:0000256" key="4">
    <source>
        <dbReference type="ARBA" id="ARBA00004510"/>
    </source>
</evidence>
<evidence type="ECO:0000256" key="6">
    <source>
        <dbReference type="ARBA" id="ARBA00010419"/>
    </source>
</evidence>
<dbReference type="PANTHER" id="PTHR11574">
    <property type="entry name" value="KIT LIGAND"/>
    <property type="match status" value="1"/>
</dbReference>
<evidence type="ECO:0000256" key="3">
    <source>
        <dbReference type="ARBA" id="ARBA00004486"/>
    </source>
</evidence>
<evidence type="ECO:0000256" key="9">
    <source>
        <dbReference type="ARBA" id="ARBA00022490"/>
    </source>
</evidence>
<dbReference type="GO" id="GO:0005576">
    <property type="term" value="C:extracellular region"/>
    <property type="evidence" value="ECO:0007669"/>
    <property type="project" value="UniProtKB-SubCell"/>
</dbReference>
<dbReference type="GO" id="GO:0007155">
    <property type="term" value="P:cell adhesion"/>
    <property type="evidence" value="ECO:0007669"/>
    <property type="project" value="UniProtKB-KW"/>
</dbReference>
<name>A0A9D3RH96_ANGAN</name>
<protein>
    <recommendedName>
        <fullName evidence="7">Kit ligand</fullName>
    </recommendedName>
    <alternativeName>
        <fullName evidence="21">Mast cell growth factor</fullName>
    </alternativeName>
    <alternativeName>
        <fullName evidence="23">Stem cell factor</fullName>
    </alternativeName>
    <alternativeName>
        <fullName evidence="22">c-Kit ligand</fullName>
    </alternativeName>
</protein>
<keyword evidence="16 25" id="KW-0472">Membrane</keyword>
<proteinExistence type="inferred from homology"/>
<dbReference type="GO" id="GO:0030175">
    <property type="term" value="C:filopodium"/>
    <property type="evidence" value="ECO:0007669"/>
    <property type="project" value="UniProtKB-SubCell"/>
</dbReference>
<dbReference type="GO" id="GO:0005856">
    <property type="term" value="C:cytoskeleton"/>
    <property type="evidence" value="ECO:0007669"/>
    <property type="project" value="UniProtKB-SubCell"/>
</dbReference>
<reference evidence="26" key="1">
    <citation type="submission" date="2021-01" db="EMBL/GenBank/DDBJ databases">
        <title>A chromosome-scale assembly of European eel, Anguilla anguilla.</title>
        <authorList>
            <person name="Henkel C."/>
            <person name="Jong-Raadsen S.A."/>
            <person name="Dufour S."/>
            <person name="Weltzien F.-A."/>
            <person name="Palstra A.P."/>
            <person name="Pelster B."/>
            <person name="Spaink H.P."/>
            <person name="Van Den Thillart G.E."/>
            <person name="Jansen H."/>
            <person name="Zahm M."/>
            <person name="Klopp C."/>
            <person name="Cedric C."/>
            <person name="Louis A."/>
            <person name="Berthelot C."/>
            <person name="Parey E."/>
            <person name="Roest Crollius H."/>
            <person name="Montfort J."/>
            <person name="Robinson-Rechavi M."/>
            <person name="Bucao C."/>
            <person name="Bouchez O."/>
            <person name="Gislard M."/>
            <person name="Lluch J."/>
            <person name="Milhes M."/>
            <person name="Lampietro C."/>
            <person name="Lopez Roques C."/>
            <person name="Donnadieu C."/>
            <person name="Braasch I."/>
            <person name="Desvignes T."/>
            <person name="Postlethwait J."/>
            <person name="Bobe J."/>
            <person name="Guiguen Y."/>
            <person name="Dirks R."/>
        </authorList>
    </citation>
    <scope>NUCLEOTIDE SEQUENCE</scope>
    <source>
        <strain evidence="26">Tag_6206</strain>
        <tissue evidence="26">Liver</tissue>
    </source>
</reference>
<feature type="compositionally biased region" description="Low complexity" evidence="24">
    <location>
        <begin position="147"/>
        <end position="163"/>
    </location>
</feature>
<evidence type="ECO:0000256" key="22">
    <source>
        <dbReference type="ARBA" id="ARBA00032898"/>
    </source>
</evidence>
<keyword evidence="17" id="KW-1015">Disulfide bond</keyword>
<evidence type="ECO:0000256" key="15">
    <source>
        <dbReference type="ARBA" id="ARBA00023030"/>
    </source>
</evidence>
<feature type="region of interest" description="Disordered" evidence="24">
    <location>
        <begin position="137"/>
        <end position="171"/>
    </location>
</feature>